<evidence type="ECO:0000256" key="6">
    <source>
        <dbReference type="ARBA" id="ARBA00023136"/>
    </source>
</evidence>
<feature type="compositionally biased region" description="Gly residues" evidence="8">
    <location>
        <begin position="240"/>
        <end position="260"/>
    </location>
</feature>
<evidence type="ECO:0000313" key="10">
    <source>
        <dbReference type="Proteomes" id="UP000250266"/>
    </source>
</evidence>
<keyword evidence="4 7" id="KW-0256">Endoplasmic reticulum</keyword>
<dbReference type="InterPro" id="IPR007599">
    <property type="entry name" value="DER1"/>
</dbReference>
<keyword evidence="3 7" id="KW-0812">Transmembrane</keyword>
<protein>
    <recommendedName>
        <fullName evidence="7">Derlin</fullName>
    </recommendedName>
</protein>
<feature type="transmembrane region" description="Helical" evidence="7">
    <location>
        <begin position="14"/>
        <end position="37"/>
    </location>
</feature>
<evidence type="ECO:0000256" key="7">
    <source>
        <dbReference type="RuleBase" id="RU363059"/>
    </source>
</evidence>
<keyword evidence="5 7" id="KW-1133">Transmembrane helix</keyword>
<evidence type="ECO:0000256" key="5">
    <source>
        <dbReference type="ARBA" id="ARBA00022989"/>
    </source>
</evidence>
<dbReference type="Pfam" id="PF04511">
    <property type="entry name" value="DER1"/>
    <property type="match status" value="1"/>
</dbReference>
<organism evidence="9 10">
    <name type="scientific">Lepidopterella palustris CBS 459.81</name>
    <dbReference type="NCBI Taxonomy" id="1314670"/>
    <lineage>
        <taxon>Eukaryota</taxon>
        <taxon>Fungi</taxon>
        <taxon>Dikarya</taxon>
        <taxon>Ascomycota</taxon>
        <taxon>Pezizomycotina</taxon>
        <taxon>Dothideomycetes</taxon>
        <taxon>Pleosporomycetidae</taxon>
        <taxon>Mytilinidiales</taxon>
        <taxon>Argynnaceae</taxon>
        <taxon>Lepidopterella</taxon>
    </lineage>
</organism>
<keyword evidence="6 7" id="KW-0472">Membrane</keyword>
<sequence length="260" mass="28820">MDVYWTLPPVSRTITAATVIISALGYGGIIPLLPLIFIRERLLHIPPEVWRMVTAFLITGPKLSIILDPYFLYNYGSSLENESPRFSRPGDFFTYVVFIASIIVASSGFFLSGFTFLQPLILAFAYTYAQDNPTRKVSFFIITFDAKYLPYSMLFLTFIMAGPVATMHQACGLVAAHLYDFLTRIWPMFGGGRNYITTPRIVEKWFGADNPAPRVRGYGTAIPARPRPGEAEQPARASGRGFGLGGAWNGRGPGRRLGGE</sequence>
<feature type="transmembrane region" description="Helical" evidence="7">
    <location>
        <begin position="137"/>
        <end position="161"/>
    </location>
</feature>
<dbReference type="PANTHER" id="PTHR11009">
    <property type="entry name" value="DER1-LIKE PROTEIN, DERLIN"/>
    <property type="match status" value="1"/>
</dbReference>
<evidence type="ECO:0000256" key="8">
    <source>
        <dbReference type="SAM" id="MobiDB-lite"/>
    </source>
</evidence>
<dbReference type="InterPro" id="IPR035952">
    <property type="entry name" value="Rhomboid-like_sf"/>
</dbReference>
<dbReference type="GO" id="GO:0005789">
    <property type="term" value="C:endoplasmic reticulum membrane"/>
    <property type="evidence" value="ECO:0007669"/>
    <property type="project" value="UniProtKB-SubCell"/>
</dbReference>
<name>A0A8E2E7K2_9PEZI</name>
<reference evidence="9 10" key="1">
    <citation type="journal article" date="2016" name="Nat. Commun.">
        <title>Ectomycorrhizal ecology is imprinted in the genome of the dominant symbiotic fungus Cenococcum geophilum.</title>
        <authorList>
            <consortium name="DOE Joint Genome Institute"/>
            <person name="Peter M."/>
            <person name="Kohler A."/>
            <person name="Ohm R.A."/>
            <person name="Kuo A."/>
            <person name="Krutzmann J."/>
            <person name="Morin E."/>
            <person name="Arend M."/>
            <person name="Barry K.W."/>
            <person name="Binder M."/>
            <person name="Choi C."/>
            <person name="Clum A."/>
            <person name="Copeland A."/>
            <person name="Grisel N."/>
            <person name="Haridas S."/>
            <person name="Kipfer T."/>
            <person name="LaButti K."/>
            <person name="Lindquist E."/>
            <person name="Lipzen A."/>
            <person name="Maire R."/>
            <person name="Meier B."/>
            <person name="Mihaltcheva S."/>
            <person name="Molinier V."/>
            <person name="Murat C."/>
            <person name="Poggeler S."/>
            <person name="Quandt C.A."/>
            <person name="Sperisen C."/>
            <person name="Tritt A."/>
            <person name="Tisserant E."/>
            <person name="Crous P.W."/>
            <person name="Henrissat B."/>
            <person name="Nehls U."/>
            <person name="Egli S."/>
            <person name="Spatafora J.W."/>
            <person name="Grigoriev I.V."/>
            <person name="Martin F.M."/>
        </authorList>
    </citation>
    <scope>NUCLEOTIDE SEQUENCE [LARGE SCALE GENOMIC DNA]</scope>
    <source>
        <strain evidence="9 10">CBS 459.81</strain>
    </source>
</reference>
<feature type="region of interest" description="Disordered" evidence="8">
    <location>
        <begin position="220"/>
        <end position="260"/>
    </location>
</feature>
<comment type="subcellular location">
    <subcellularLocation>
        <location evidence="1 7">Endoplasmic reticulum membrane</location>
        <topology evidence="1 7">Multi-pass membrane protein</topology>
    </subcellularLocation>
</comment>
<dbReference type="AlphaFoldDB" id="A0A8E2E7K2"/>
<evidence type="ECO:0000313" key="9">
    <source>
        <dbReference type="EMBL" id="OCK78832.1"/>
    </source>
</evidence>
<dbReference type="OrthoDB" id="19102at2759"/>
<proteinExistence type="inferred from homology"/>
<dbReference type="SUPFAM" id="SSF144091">
    <property type="entry name" value="Rhomboid-like"/>
    <property type="match status" value="1"/>
</dbReference>
<evidence type="ECO:0000256" key="1">
    <source>
        <dbReference type="ARBA" id="ARBA00004477"/>
    </source>
</evidence>
<dbReference type="Proteomes" id="UP000250266">
    <property type="component" value="Unassembled WGS sequence"/>
</dbReference>
<evidence type="ECO:0000256" key="4">
    <source>
        <dbReference type="ARBA" id="ARBA00022824"/>
    </source>
</evidence>
<keyword evidence="10" id="KW-1185">Reference proteome</keyword>
<feature type="transmembrane region" description="Helical" evidence="7">
    <location>
        <begin position="92"/>
        <end position="125"/>
    </location>
</feature>
<dbReference type="GO" id="GO:0006950">
    <property type="term" value="P:response to stress"/>
    <property type="evidence" value="ECO:0007669"/>
    <property type="project" value="UniProtKB-ARBA"/>
</dbReference>
<evidence type="ECO:0000256" key="3">
    <source>
        <dbReference type="ARBA" id="ARBA00022692"/>
    </source>
</evidence>
<accession>A0A8E2E7K2</accession>
<gene>
    <name evidence="9" type="ORF">K432DRAFT_383567</name>
</gene>
<comment type="function">
    <text evidence="7">May be involved in the degradation of misfolded endoplasmic reticulum (ER) luminal proteins.</text>
</comment>
<feature type="transmembrane region" description="Helical" evidence="7">
    <location>
        <begin position="49"/>
        <end position="72"/>
    </location>
</feature>
<dbReference type="EMBL" id="KV745037">
    <property type="protein sequence ID" value="OCK78832.1"/>
    <property type="molecule type" value="Genomic_DNA"/>
</dbReference>
<comment type="similarity">
    <text evidence="2 7">Belongs to the derlin family.</text>
</comment>
<evidence type="ECO:0000256" key="2">
    <source>
        <dbReference type="ARBA" id="ARBA00008917"/>
    </source>
</evidence>